<sequence length="224" mass="24801">MFATSPEFTFVLIASELPLVEAVLVGCELCGTYAQAVDEREGAPIRRDPLTTVARIRRFIEKTDARCGVKRARIALAFVRPGSASYMETCLLLVLCLPKRLGGYGLPVPRMNSRVMLGAKARIAAKSDHCVCDLFWPSANLAIEYDSNLCHTGASRIARDASRRVVLSHQGIEAATVTWNQVRNRDKLDRVARLIAGRLGVRLRTDGPVWHEANLSLRARLFGR</sequence>
<organism evidence="1 2">
    <name type="scientific">Eggerthella guodeyinii</name>
    <dbReference type="NCBI Taxonomy" id="2690837"/>
    <lineage>
        <taxon>Bacteria</taxon>
        <taxon>Bacillati</taxon>
        <taxon>Actinomycetota</taxon>
        <taxon>Coriobacteriia</taxon>
        <taxon>Eggerthellales</taxon>
        <taxon>Eggerthellaceae</taxon>
        <taxon>Eggerthella</taxon>
    </lineage>
</organism>
<name>A0A6N7RJA2_9ACTN</name>
<proteinExistence type="predicted"/>
<reference evidence="2" key="1">
    <citation type="submission" date="2019-08" db="EMBL/GenBank/DDBJ databases">
        <title>Arthrobacter sp. nov., isolated from plateau pika and Tibetan wild ass.</title>
        <authorList>
            <person name="Ge Y."/>
        </authorList>
    </citation>
    <scope>NUCLEOTIDE SEQUENCE [LARGE SCALE GENOMIC DNA]</scope>
    <source>
        <strain evidence="2">HF-4214</strain>
    </source>
</reference>
<dbReference type="Gene3D" id="3.40.960.10">
    <property type="entry name" value="VSR Endonuclease"/>
    <property type="match status" value="1"/>
</dbReference>
<evidence type="ECO:0000313" key="2">
    <source>
        <dbReference type="Proteomes" id="UP000438093"/>
    </source>
</evidence>
<accession>A0A6N7RJA2</accession>
<gene>
    <name evidence="1" type="ORF">GJG86_00900</name>
</gene>
<keyword evidence="2" id="KW-1185">Reference proteome</keyword>
<protein>
    <recommendedName>
        <fullName evidence="3">DUF559 domain-containing protein</fullName>
    </recommendedName>
</protein>
<dbReference type="AlphaFoldDB" id="A0A6N7RJA2"/>
<dbReference type="Proteomes" id="UP000438093">
    <property type="component" value="Unassembled WGS sequence"/>
</dbReference>
<comment type="caution">
    <text evidence="1">The sequence shown here is derived from an EMBL/GenBank/DDBJ whole genome shotgun (WGS) entry which is preliminary data.</text>
</comment>
<dbReference type="RefSeq" id="WP_154331972.1">
    <property type="nucleotide sequence ID" value="NZ_VTFY01000001.1"/>
</dbReference>
<evidence type="ECO:0008006" key="3">
    <source>
        <dbReference type="Google" id="ProtNLM"/>
    </source>
</evidence>
<evidence type="ECO:0000313" key="1">
    <source>
        <dbReference type="EMBL" id="MRX81061.1"/>
    </source>
</evidence>
<dbReference type="EMBL" id="VTFY01000001">
    <property type="protein sequence ID" value="MRX81061.1"/>
    <property type="molecule type" value="Genomic_DNA"/>
</dbReference>